<dbReference type="AlphaFoldDB" id="A0A0A9W3P4"/>
<keyword evidence="1" id="KW-0032">Aminotransferase</keyword>
<protein>
    <submittedName>
        <fullName evidence="1">Histidinol-phosphate aminotransferase</fullName>
    </submittedName>
</protein>
<dbReference type="GO" id="GO:0008483">
    <property type="term" value="F:transaminase activity"/>
    <property type="evidence" value="ECO:0007669"/>
    <property type="project" value="UniProtKB-KW"/>
</dbReference>
<name>A0A0A9W3P4_LYGHE</name>
<evidence type="ECO:0000313" key="1">
    <source>
        <dbReference type="EMBL" id="JAG02031.1"/>
    </source>
</evidence>
<reference evidence="1" key="2">
    <citation type="submission" date="2014-07" db="EMBL/GenBank/DDBJ databases">
        <authorList>
            <person name="Hull J."/>
        </authorList>
    </citation>
    <scope>NUCLEOTIDE SEQUENCE</scope>
</reference>
<dbReference type="EMBL" id="GBHO01041573">
    <property type="protein sequence ID" value="JAG02031.1"/>
    <property type="molecule type" value="Transcribed_RNA"/>
</dbReference>
<proteinExistence type="predicted"/>
<keyword evidence="1" id="KW-0808">Transferase</keyword>
<sequence length="151" mass="17949">MRNKDIIIISFPEMEKALLDPVSRKLLLKKGVYPYSYIINVEKLKETQLPGIECFYNDMCEEQLTFIEYERARTIWNLFRIEKLQQYTELYLKCDVILLCECYQKFRSVCHQLYGLDPAWYYTAPGLSFDAALKNTGIIQFSPPHHNREFS</sequence>
<feature type="non-terminal residue" evidence="1">
    <location>
        <position position="151"/>
    </location>
</feature>
<organism evidence="1">
    <name type="scientific">Lygus hesperus</name>
    <name type="common">Western plant bug</name>
    <dbReference type="NCBI Taxonomy" id="30085"/>
    <lineage>
        <taxon>Eukaryota</taxon>
        <taxon>Metazoa</taxon>
        <taxon>Ecdysozoa</taxon>
        <taxon>Arthropoda</taxon>
        <taxon>Hexapoda</taxon>
        <taxon>Insecta</taxon>
        <taxon>Pterygota</taxon>
        <taxon>Neoptera</taxon>
        <taxon>Paraneoptera</taxon>
        <taxon>Hemiptera</taxon>
        <taxon>Heteroptera</taxon>
        <taxon>Panheteroptera</taxon>
        <taxon>Cimicomorpha</taxon>
        <taxon>Miridae</taxon>
        <taxon>Mirini</taxon>
        <taxon>Lygus</taxon>
    </lineage>
</organism>
<reference evidence="1" key="1">
    <citation type="journal article" date="2014" name="PLoS ONE">
        <title>Transcriptome-Based Identification of ABC Transporters in the Western Tarnished Plant Bug Lygus hesperus.</title>
        <authorList>
            <person name="Hull J.J."/>
            <person name="Chaney K."/>
            <person name="Geib S.M."/>
            <person name="Fabrick J.A."/>
            <person name="Brent C.S."/>
            <person name="Walsh D."/>
            <person name="Lavine L.C."/>
        </authorList>
    </citation>
    <scope>NUCLEOTIDE SEQUENCE</scope>
</reference>
<gene>
    <name evidence="1" type="primary">hisC_0</name>
    <name evidence="1" type="ORF">CM83_103261</name>
</gene>
<accession>A0A0A9W3P4</accession>